<keyword evidence="1 5" id="KW-0436">Ligase</keyword>
<dbReference type="EC" id="6.3.2.2" evidence="5"/>
<evidence type="ECO:0000256" key="2">
    <source>
        <dbReference type="ARBA" id="ARBA00022741"/>
    </source>
</evidence>
<dbReference type="GO" id="GO:0005524">
    <property type="term" value="F:ATP binding"/>
    <property type="evidence" value="ECO:0007669"/>
    <property type="project" value="UniProtKB-KW"/>
</dbReference>
<dbReference type="InterPro" id="IPR006336">
    <property type="entry name" value="GCS2"/>
</dbReference>
<keyword evidence="8" id="KW-1185">Reference proteome</keyword>
<dbReference type="GO" id="GO:0042398">
    <property type="term" value="P:modified amino acid biosynthetic process"/>
    <property type="evidence" value="ECO:0007669"/>
    <property type="project" value="InterPro"/>
</dbReference>
<comment type="function">
    <text evidence="5">ATP-dependent carboxylate-amine ligase which exhibits weak glutamate--cysteine ligase activity.</text>
</comment>
<dbReference type="InterPro" id="IPR014746">
    <property type="entry name" value="Gln_synth/guanido_kin_cat_dom"/>
</dbReference>
<dbReference type="SUPFAM" id="SSF55931">
    <property type="entry name" value="Glutamine synthetase/guanido kinase"/>
    <property type="match status" value="1"/>
</dbReference>
<keyword evidence="2 5" id="KW-0547">Nucleotide-binding</keyword>
<evidence type="ECO:0000313" key="8">
    <source>
        <dbReference type="Proteomes" id="UP000262882"/>
    </source>
</evidence>
<dbReference type="InterPro" id="IPR011793">
    <property type="entry name" value="YbdK"/>
</dbReference>
<dbReference type="OrthoDB" id="9803842at2"/>
<evidence type="ECO:0000256" key="4">
    <source>
        <dbReference type="ARBA" id="ARBA00048819"/>
    </source>
</evidence>
<proteinExistence type="inferred from homology"/>
<dbReference type="PANTHER" id="PTHR36510">
    <property type="entry name" value="GLUTAMATE--CYSTEINE LIGASE 2-RELATED"/>
    <property type="match status" value="1"/>
</dbReference>
<dbReference type="GO" id="GO:0004357">
    <property type="term" value="F:glutamate-cysteine ligase activity"/>
    <property type="evidence" value="ECO:0007669"/>
    <property type="project" value="UniProtKB-EC"/>
</dbReference>
<feature type="region of interest" description="Disordered" evidence="6">
    <location>
        <begin position="1"/>
        <end position="23"/>
    </location>
</feature>
<evidence type="ECO:0000256" key="1">
    <source>
        <dbReference type="ARBA" id="ARBA00022598"/>
    </source>
</evidence>
<protein>
    <recommendedName>
        <fullName evidence="5">Putative glutamate--cysteine ligase 2</fullName>
        <ecNumber evidence="5">6.3.2.2</ecNumber>
    </recommendedName>
    <alternativeName>
        <fullName evidence="5">Gamma-glutamylcysteine synthetase 2</fullName>
        <shortName evidence="5">GCS 2</shortName>
        <shortName evidence="5">Gamma-GCS 2</shortName>
    </alternativeName>
</protein>
<sequence length="393" mass="42500">MWVAGDVGRRGAGQNHQVGRRQGPRTFGVEEELLLVAPETGAPQAVSGSVIRYARRHDELFLTRGRRSKPLEPELQREQLETATPVCTSLTEISEHVRSARLAAAQSAAGVGVSVAALATSPVAVRPSLTPSHRYLRMANAYGPTADEQLTCGCHVHVGIESPDEGVAVLDRIRPWLPPLLALSANSPFWQGADTGYDSWRHQVWGRWPSSGPTELFGSAKAYRATVEALLATGALIDEGMIYFDARLSRHYPTVEIRVPDVCLDADDAVLMAALVRALVDTAAGAWRDGEPPDPVRADLMRLAMWRAGRSGLRNDLVHPTTLRAAPAHQVVAALLEHLSPALDRSGDLETVTRLLHGVLERGNGAQFQRAVYSRAHDVTSVVATAVTRTVTV</sequence>
<evidence type="ECO:0000256" key="5">
    <source>
        <dbReference type="HAMAP-Rule" id="MF_01609"/>
    </source>
</evidence>
<comment type="caution">
    <text evidence="7">The sequence shown here is derived from an EMBL/GenBank/DDBJ whole genome shotgun (WGS) entry which is preliminary data.</text>
</comment>
<dbReference type="InterPro" id="IPR050141">
    <property type="entry name" value="GCL_type2/YbdK_subfam"/>
</dbReference>
<accession>A0A372GK33</accession>
<dbReference type="NCBIfam" id="NF010041">
    <property type="entry name" value="PRK13517.1-1"/>
    <property type="match status" value="1"/>
</dbReference>
<dbReference type="Proteomes" id="UP000262882">
    <property type="component" value="Unassembled WGS sequence"/>
</dbReference>
<gene>
    <name evidence="7" type="ORF">D0T12_12035</name>
</gene>
<dbReference type="PANTHER" id="PTHR36510:SF1">
    <property type="entry name" value="GLUTAMATE--CYSTEINE LIGASE 2-RELATED"/>
    <property type="match status" value="1"/>
</dbReference>
<evidence type="ECO:0000256" key="6">
    <source>
        <dbReference type="SAM" id="MobiDB-lite"/>
    </source>
</evidence>
<comment type="similarity">
    <text evidence="5">Belongs to the glutamate--cysteine ligase type 2 family. YbdK subfamily.</text>
</comment>
<dbReference type="Gene3D" id="3.30.590.20">
    <property type="match status" value="1"/>
</dbReference>
<evidence type="ECO:0000256" key="3">
    <source>
        <dbReference type="ARBA" id="ARBA00022840"/>
    </source>
</evidence>
<reference evidence="7 8" key="1">
    <citation type="submission" date="2018-08" db="EMBL/GenBank/DDBJ databases">
        <title>Actinomadura spongicola sp. nov., isolated from marine sponge Leucetta chagosensis.</title>
        <authorList>
            <person name="Li L."/>
            <person name="Lin H.W."/>
        </authorList>
    </citation>
    <scope>NUCLEOTIDE SEQUENCE [LARGE SCALE GENOMIC DNA]</scope>
    <source>
        <strain evidence="7 8">LHW52907</strain>
    </source>
</reference>
<name>A0A372GK33_9ACTN</name>
<dbReference type="NCBIfam" id="TIGR02050">
    <property type="entry name" value="gshA_cyan_rel"/>
    <property type="match status" value="1"/>
</dbReference>
<dbReference type="HAMAP" id="MF_01609">
    <property type="entry name" value="Glu_cys_ligase_2"/>
    <property type="match status" value="1"/>
</dbReference>
<dbReference type="EMBL" id="QVNQ01000003">
    <property type="protein sequence ID" value="RFS85718.1"/>
    <property type="molecule type" value="Genomic_DNA"/>
</dbReference>
<dbReference type="Pfam" id="PF04107">
    <property type="entry name" value="GCS2"/>
    <property type="match status" value="1"/>
</dbReference>
<dbReference type="AlphaFoldDB" id="A0A372GK33"/>
<evidence type="ECO:0000313" key="7">
    <source>
        <dbReference type="EMBL" id="RFS85718.1"/>
    </source>
</evidence>
<keyword evidence="3 5" id="KW-0067">ATP-binding</keyword>
<organism evidence="7 8">
    <name type="scientific">Actinomadura spongiicola</name>
    <dbReference type="NCBI Taxonomy" id="2303421"/>
    <lineage>
        <taxon>Bacteria</taxon>
        <taxon>Bacillati</taxon>
        <taxon>Actinomycetota</taxon>
        <taxon>Actinomycetes</taxon>
        <taxon>Streptosporangiales</taxon>
        <taxon>Thermomonosporaceae</taxon>
        <taxon>Actinomadura</taxon>
    </lineage>
</organism>
<comment type="catalytic activity">
    <reaction evidence="4 5">
        <text>L-cysteine + L-glutamate + ATP = gamma-L-glutamyl-L-cysteine + ADP + phosphate + H(+)</text>
        <dbReference type="Rhea" id="RHEA:13285"/>
        <dbReference type="ChEBI" id="CHEBI:15378"/>
        <dbReference type="ChEBI" id="CHEBI:29985"/>
        <dbReference type="ChEBI" id="CHEBI:30616"/>
        <dbReference type="ChEBI" id="CHEBI:35235"/>
        <dbReference type="ChEBI" id="CHEBI:43474"/>
        <dbReference type="ChEBI" id="CHEBI:58173"/>
        <dbReference type="ChEBI" id="CHEBI:456216"/>
        <dbReference type="EC" id="6.3.2.2"/>
    </reaction>
</comment>